<dbReference type="GO" id="GO:0043113">
    <property type="term" value="P:receptor clustering"/>
    <property type="evidence" value="ECO:0007669"/>
    <property type="project" value="TreeGrafter"/>
</dbReference>
<proteinExistence type="predicted"/>
<dbReference type="PANTHER" id="PTHR23119">
    <property type="entry name" value="DISCS LARGE"/>
    <property type="match status" value="1"/>
</dbReference>
<dbReference type="EMBL" id="LIAE01009485">
    <property type="protein sequence ID" value="PAV69577.1"/>
    <property type="molecule type" value="Genomic_DNA"/>
</dbReference>
<dbReference type="PROSITE" id="PS50106">
    <property type="entry name" value="PDZ"/>
    <property type="match status" value="1"/>
</dbReference>
<dbReference type="InterPro" id="IPR050614">
    <property type="entry name" value="Synaptic_Scaffolding_LAP-MAGUK"/>
</dbReference>
<dbReference type="SMART" id="SM00228">
    <property type="entry name" value="PDZ"/>
    <property type="match status" value="1"/>
</dbReference>
<evidence type="ECO:0000259" key="1">
    <source>
        <dbReference type="PROSITE" id="PS50106"/>
    </source>
</evidence>
<protein>
    <recommendedName>
        <fullName evidence="1">PDZ domain-containing protein</fullName>
    </recommendedName>
</protein>
<feature type="domain" description="PDZ" evidence="1">
    <location>
        <begin position="63"/>
        <end position="150"/>
    </location>
</feature>
<dbReference type="OrthoDB" id="10033291at2759"/>
<comment type="caution">
    <text evidence="2">The sequence shown here is derived from an EMBL/GenBank/DDBJ whole genome shotgun (WGS) entry which is preliminary data.</text>
</comment>
<dbReference type="Proteomes" id="UP000218231">
    <property type="component" value="Unassembled WGS sequence"/>
</dbReference>
<dbReference type="GO" id="GO:0045197">
    <property type="term" value="P:establishment or maintenance of epithelial cell apical/basal polarity"/>
    <property type="evidence" value="ECO:0007669"/>
    <property type="project" value="TreeGrafter"/>
</dbReference>
<reference evidence="2 3" key="1">
    <citation type="journal article" date="2017" name="Curr. Biol.">
        <title>Genome architecture and evolution of a unichromosomal asexual nematode.</title>
        <authorList>
            <person name="Fradin H."/>
            <person name="Zegar C."/>
            <person name="Gutwein M."/>
            <person name="Lucas J."/>
            <person name="Kovtun M."/>
            <person name="Corcoran D."/>
            <person name="Baugh L.R."/>
            <person name="Kiontke K."/>
            <person name="Gunsalus K."/>
            <person name="Fitch D.H."/>
            <person name="Piano F."/>
        </authorList>
    </citation>
    <scope>NUCLEOTIDE SEQUENCE [LARGE SCALE GENOMIC DNA]</scope>
    <source>
        <strain evidence="2">PF1309</strain>
    </source>
</reference>
<evidence type="ECO:0000313" key="3">
    <source>
        <dbReference type="Proteomes" id="UP000218231"/>
    </source>
</evidence>
<dbReference type="InterPro" id="IPR036034">
    <property type="entry name" value="PDZ_sf"/>
</dbReference>
<dbReference type="STRING" id="2018661.A0A2A2K6G7"/>
<dbReference type="GO" id="GO:0005912">
    <property type="term" value="C:adherens junction"/>
    <property type="evidence" value="ECO:0007669"/>
    <property type="project" value="TreeGrafter"/>
</dbReference>
<dbReference type="GO" id="GO:0098609">
    <property type="term" value="P:cell-cell adhesion"/>
    <property type="evidence" value="ECO:0007669"/>
    <property type="project" value="TreeGrafter"/>
</dbReference>
<organism evidence="2 3">
    <name type="scientific">Diploscapter pachys</name>
    <dbReference type="NCBI Taxonomy" id="2018661"/>
    <lineage>
        <taxon>Eukaryota</taxon>
        <taxon>Metazoa</taxon>
        <taxon>Ecdysozoa</taxon>
        <taxon>Nematoda</taxon>
        <taxon>Chromadorea</taxon>
        <taxon>Rhabditida</taxon>
        <taxon>Rhabditina</taxon>
        <taxon>Rhabditomorpha</taxon>
        <taxon>Rhabditoidea</taxon>
        <taxon>Rhabditidae</taxon>
        <taxon>Diploscapter</taxon>
    </lineage>
</organism>
<keyword evidence="3" id="KW-1185">Reference proteome</keyword>
<dbReference type="GO" id="GO:0016323">
    <property type="term" value="C:basolateral plasma membrane"/>
    <property type="evidence" value="ECO:0007669"/>
    <property type="project" value="TreeGrafter"/>
</dbReference>
<dbReference type="GO" id="GO:0098887">
    <property type="term" value="P:neurotransmitter receptor transport, endosome to postsynaptic membrane"/>
    <property type="evidence" value="ECO:0007669"/>
    <property type="project" value="TreeGrafter"/>
</dbReference>
<dbReference type="Gene3D" id="2.30.42.10">
    <property type="match status" value="1"/>
</dbReference>
<dbReference type="InterPro" id="IPR001478">
    <property type="entry name" value="PDZ"/>
</dbReference>
<dbReference type="PANTHER" id="PTHR23119:SF50">
    <property type="entry name" value="PDZ DOMAIN-CONTAINING PROTEIN"/>
    <property type="match status" value="1"/>
</dbReference>
<dbReference type="GO" id="GO:0045211">
    <property type="term" value="C:postsynaptic membrane"/>
    <property type="evidence" value="ECO:0007669"/>
    <property type="project" value="TreeGrafter"/>
</dbReference>
<dbReference type="GO" id="GO:0019901">
    <property type="term" value="F:protein kinase binding"/>
    <property type="evidence" value="ECO:0007669"/>
    <property type="project" value="TreeGrafter"/>
</dbReference>
<name>A0A2A2K6G7_9BILA</name>
<dbReference type="GO" id="GO:0014069">
    <property type="term" value="C:postsynaptic density"/>
    <property type="evidence" value="ECO:0007669"/>
    <property type="project" value="TreeGrafter"/>
</dbReference>
<sequence length="169" mass="18944">MSRRLINRNSTLLSRESTASNNDYAYIDYSQPPKNRTPSVSNTSNMTAYGHIPGEPVECLSIAVELRKEEITDSAGNLAWRVGFRIGGGIDQDPTRAPYKYPDSGIYITHIDLDSPAERTGLRKHDKILQVNGNDFTMLTHDKAVKYIKQYPVLQMLIARATIPPISLH</sequence>
<dbReference type="AlphaFoldDB" id="A0A2A2K6G7"/>
<accession>A0A2A2K6G7</accession>
<evidence type="ECO:0000313" key="2">
    <source>
        <dbReference type="EMBL" id="PAV69577.1"/>
    </source>
</evidence>
<dbReference type="Pfam" id="PF00595">
    <property type="entry name" value="PDZ"/>
    <property type="match status" value="1"/>
</dbReference>
<dbReference type="SUPFAM" id="SSF50156">
    <property type="entry name" value="PDZ domain-like"/>
    <property type="match status" value="1"/>
</dbReference>
<gene>
    <name evidence="2" type="ORF">WR25_02079</name>
</gene>
<dbReference type="GO" id="GO:0098968">
    <property type="term" value="P:neurotransmitter receptor transport postsynaptic membrane to endosome"/>
    <property type="evidence" value="ECO:0007669"/>
    <property type="project" value="TreeGrafter"/>
</dbReference>